<dbReference type="PANTHER" id="PTHR40079">
    <property type="entry name" value="MANNAN ENDO-1,4-BETA-MANNOSIDASE E-RELATED"/>
    <property type="match status" value="1"/>
</dbReference>
<protein>
    <submittedName>
        <fullName evidence="7">Glycosyl hydrolase</fullName>
    </submittedName>
</protein>
<feature type="domain" description="GH26" evidence="6">
    <location>
        <begin position="215"/>
        <end position="521"/>
    </location>
</feature>
<dbReference type="Proteomes" id="UP001254848">
    <property type="component" value="Unassembled WGS sequence"/>
</dbReference>
<sequence length="532" mass="60353">MFTKKTLLALCLLAALCWPAVFAAAAPAVIVNGYQDEAGRRFPEDDVKTIVAAGDGYNIYTDEANGFSLRYPAHMTVDWSLSAVRTVIADDTTRIEIYHDDFRGTAATAADYIHYGNKYVKASPHHTILADRWLQAGGRQVHLLAWTRPALARVSGDKNHYASLEIVADENDVYTVFIKSAVPITNASDILAGFAVVDRRGVPRNYKRYAPSRTPMNAETAAFFGRYFGDRAPLTWGIFEPSAPQTLGPLAAIEKRLDFTFPVLLHYQMFDEQFPVWGLDNAYRNGKYVELTLQTVFSGEVNALWATENRNAGMVYAILDGRYDDYFAAYADKLKAFGHPVLFRLNNEMNGDWCWYSAFYTGKDADLYQALWRYIHDLFVARGVENVVWVWNPHDVSLPAFKWNNYLAYYPGDAYVDVIGLTGYNNGTYFPGERWREFAEIYPALHDEYANHIDKPFMITEFASNSVGGDKVAWIHGMFDGIKKLDRLKVAVWWSGVDFDRQGNPGRIYLINENDAVLDAFRERLKEYKGGR</sequence>
<evidence type="ECO:0000313" key="8">
    <source>
        <dbReference type="Proteomes" id="UP001254848"/>
    </source>
</evidence>
<dbReference type="EMBL" id="JAUOZS010000001">
    <property type="protein sequence ID" value="MDT8903510.1"/>
    <property type="molecule type" value="Genomic_DNA"/>
</dbReference>
<dbReference type="Gene3D" id="3.20.20.80">
    <property type="entry name" value="Glycosidases"/>
    <property type="match status" value="1"/>
</dbReference>
<accession>A0ABU3P395</accession>
<proteinExistence type="inferred from homology"/>
<keyword evidence="8" id="KW-1185">Reference proteome</keyword>
<dbReference type="SUPFAM" id="SSF51445">
    <property type="entry name" value="(Trans)glycosidases"/>
    <property type="match status" value="1"/>
</dbReference>
<dbReference type="PANTHER" id="PTHR40079:SF4">
    <property type="entry name" value="GH26 DOMAIN-CONTAINING PROTEIN-RELATED"/>
    <property type="match status" value="1"/>
</dbReference>
<keyword evidence="5" id="KW-0732">Signal</keyword>
<evidence type="ECO:0000256" key="2">
    <source>
        <dbReference type="ARBA" id="ARBA00022801"/>
    </source>
</evidence>
<evidence type="ECO:0000313" key="7">
    <source>
        <dbReference type="EMBL" id="MDT8903510.1"/>
    </source>
</evidence>
<dbReference type="Pfam" id="PF02156">
    <property type="entry name" value="Glyco_hydro_26"/>
    <property type="match status" value="1"/>
</dbReference>
<feature type="active site" description="Nucleophile" evidence="4">
    <location>
        <position position="461"/>
    </location>
</feature>
<dbReference type="InterPro" id="IPR022790">
    <property type="entry name" value="GH26_dom"/>
</dbReference>
<dbReference type="InterPro" id="IPR000805">
    <property type="entry name" value="Glyco_hydro_26"/>
</dbReference>
<evidence type="ECO:0000256" key="5">
    <source>
        <dbReference type="SAM" id="SignalP"/>
    </source>
</evidence>
<evidence type="ECO:0000256" key="1">
    <source>
        <dbReference type="ARBA" id="ARBA00007754"/>
    </source>
</evidence>
<feature type="signal peptide" evidence="5">
    <location>
        <begin position="1"/>
        <end position="23"/>
    </location>
</feature>
<evidence type="ECO:0000256" key="3">
    <source>
        <dbReference type="ARBA" id="ARBA00023295"/>
    </source>
</evidence>
<comment type="caution">
    <text evidence="7">The sequence shown here is derived from an EMBL/GenBank/DDBJ whole genome shotgun (WGS) entry which is preliminary data.</text>
</comment>
<gene>
    <name evidence="7" type="ORF">Q4T40_19965</name>
</gene>
<name>A0ABU3P395_9FIRM</name>
<dbReference type="InterPro" id="IPR017853">
    <property type="entry name" value="GH"/>
</dbReference>
<reference evidence="7 8" key="1">
    <citation type="submission" date="2023-07" db="EMBL/GenBank/DDBJ databases">
        <title>The novel representative of Negativicutes class, Anaeroselena agilis gen. nov. sp. nov.</title>
        <authorList>
            <person name="Prokofeva M.I."/>
            <person name="Elcheninov A.G."/>
            <person name="Klyukina A."/>
            <person name="Kublanov I.V."/>
            <person name="Frolov E.N."/>
            <person name="Podosokorskaya O.A."/>
        </authorList>
    </citation>
    <scope>NUCLEOTIDE SEQUENCE [LARGE SCALE GENOMIC DNA]</scope>
    <source>
        <strain evidence="7 8">4137-cl</strain>
    </source>
</reference>
<feature type="active site" description="Proton donor" evidence="4">
    <location>
        <position position="348"/>
    </location>
</feature>
<dbReference type="GO" id="GO:0016787">
    <property type="term" value="F:hydrolase activity"/>
    <property type="evidence" value="ECO:0007669"/>
    <property type="project" value="UniProtKB-KW"/>
</dbReference>
<evidence type="ECO:0000256" key="4">
    <source>
        <dbReference type="PROSITE-ProRule" id="PRU01100"/>
    </source>
</evidence>
<comment type="similarity">
    <text evidence="1 4">Belongs to the glycosyl hydrolase 26 family.</text>
</comment>
<organism evidence="7 8">
    <name type="scientific">Anaeroselena agilis</name>
    <dbReference type="NCBI Taxonomy" id="3063788"/>
    <lineage>
        <taxon>Bacteria</taxon>
        <taxon>Bacillati</taxon>
        <taxon>Bacillota</taxon>
        <taxon>Negativicutes</taxon>
        <taxon>Acetonemataceae</taxon>
        <taxon>Anaeroselena</taxon>
    </lineage>
</organism>
<keyword evidence="2 4" id="KW-0378">Hydrolase</keyword>
<feature type="chain" id="PRO_5045961186" evidence="5">
    <location>
        <begin position="24"/>
        <end position="532"/>
    </location>
</feature>
<keyword evidence="3 4" id="KW-0326">Glycosidase</keyword>
<dbReference type="RefSeq" id="WP_413781965.1">
    <property type="nucleotide sequence ID" value="NZ_JAUOZS010000001.1"/>
</dbReference>
<dbReference type="PROSITE" id="PS51764">
    <property type="entry name" value="GH26"/>
    <property type="match status" value="1"/>
</dbReference>
<evidence type="ECO:0000259" key="6">
    <source>
        <dbReference type="PROSITE" id="PS51764"/>
    </source>
</evidence>